<dbReference type="OrthoDB" id="9785285at2"/>
<evidence type="ECO:0000313" key="10">
    <source>
        <dbReference type="EMBL" id="SEA52762.1"/>
    </source>
</evidence>
<keyword evidence="5" id="KW-0406">Ion transport</keyword>
<feature type="transmembrane region" description="Helical" evidence="8">
    <location>
        <begin position="116"/>
        <end position="134"/>
    </location>
</feature>
<sequence>MITKKKVSLFYELTLFTLALISVIFLWSRDPIILLLDQIVWVIFFLDVLIRLIFTKKRWKYIKEHPFDIIAAIPLDNIFQVARVARLFRLLRAVAVSKKFFPTFFNILRTNGLDRLLGATLVLLFISTILIKQFEPSIHTYADGLWWSLVTTTTVGYGDISPVSPVGRIIAVILMIIGIGLIVMITGSITTFFVKNNKFKNPTVEFIQNELDRYDELSQNDVKRLNYLLEELAKEKSDTKSVSKYSTSRL</sequence>
<keyword evidence="7 10" id="KW-0407">Ion channel</keyword>
<dbReference type="Gene3D" id="1.10.287.70">
    <property type="match status" value="1"/>
</dbReference>
<dbReference type="Proteomes" id="UP000198584">
    <property type="component" value="Unassembled WGS sequence"/>
</dbReference>
<accession>A0A1H4BY51</accession>
<dbReference type="GO" id="GO:0005249">
    <property type="term" value="F:voltage-gated potassium channel activity"/>
    <property type="evidence" value="ECO:0007669"/>
    <property type="project" value="InterPro"/>
</dbReference>
<evidence type="ECO:0000313" key="11">
    <source>
        <dbReference type="Proteomes" id="UP000198584"/>
    </source>
</evidence>
<name>A0A1H4BY51_9BACI</name>
<dbReference type="GO" id="GO:0008076">
    <property type="term" value="C:voltage-gated potassium channel complex"/>
    <property type="evidence" value="ECO:0007669"/>
    <property type="project" value="InterPro"/>
</dbReference>
<proteinExistence type="predicted"/>
<feature type="transmembrane region" description="Helical" evidence="8">
    <location>
        <begin position="9"/>
        <end position="27"/>
    </location>
</feature>
<evidence type="ECO:0000256" key="2">
    <source>
        <dbReference type="ARBA" id="ARBA00022448"/>
    </source>
</evidence>
<dbReference type="RefSeq" id="WP_093044348.1">
    <property type="nucleotide sequence ID" value="NZ_FNQR01000005.1"/>
</dbReference>
<evidence type="ECO:0000256" key="5">
    <source>
        <dbReference type="ARBA" id="ARBA00023065"/>
    </source>
</evidence>
<gene>
    <name evidence="10" type="ORF">SAMN05421743_105185</name>
</gene>
<dbReference type="InterPro" id="IPR013099">
    <property type="entry name" value="K_chnl_dom"/>
</dbReference>
<evidence type="ECO:0000256" key="6">
    <source>
        <dbReference type="ARBA" id="ARBA00023136"/>
    </source>
</evidence>
<dbReference type="Gene3D" id="1.20.120.350">
    <property type="entry name" value="Voltage-gated potassium channels. Chain C"/>
    <property type="match status" value="1"/>
</dbReference>
<feature type="transmembrane region" description="Helical" evidence="8">
    <location>
        <begin position="169"/>
        <end position="194"/>
    </location>
</feature>
<dbReference type="STRING" id="571932.SAMN05421743_105185"/>
<dbReference type="AlphaFoldDB" id="A0A1H4BY51"/>
<protein>
    <submittedName>
        <fullName evidence="10">Voltage-gated potassium channel</fullName>
    </submittedName>
</protein>
<evidence type="ECO:0000256" key="7">
    <source>
        <dbReference type="ARBA" id="ARBA00023303"/>
    </source>
</evidence>
<dbReference type="InterPro" id="IPR027359">
    <property type="entry name" value="Volt_channel_dom_sf"/>
</dbReference>
<dbReference type="Pfam" id="PF07885">
    <property type="entry name" value="Ion_trans_2"/>
    <property type="match status" value="1"/>
</dbReference>
<evidence type="ECO:0000256" key="1">
    <source>
        <dbReference type="ARBA" id="ARBA00004141"/>
    </source>
</evidence>
<dbReference type="GO" id="GO:0001508">
    <property type="term" value="P:action potential"/>
    <property type="evidence" value="ECO:0007669"/>
    <property type="project" value="TreeGrafter"/>
</dbReference>
<keyword evidence="11" id="KW-1185">Reference proteome</keyword>
<dbReference type="InterPro" id="IPR028325">
    <property type="entry name" value="VG_K_chnl"/>
</dbReference>
<dbReference type="PANTHER" id="PTHR11537">
    <property type="entry name" value="VOLTAGE-GATED POTASSIUM CHANNEL"/>
    <property type="match status" value="1"/>
</dbReference>
<keyword evidence="6 8" id="KW-0472">Membrane</keyword>
<evidence type="ECO:0000259" key="9">
    <source>
        <dbReference type="Pfam" id="PF07885"/>
    </source>
</evidence>
<reference evidence="10 11" key="1">
    <citation type="submission" date="2016-10" db="EMBL/GenBank/DDBJ databases">
        <authorList>
            <person name="de Groot N.N."/>
        </authorList>
    </citation>
    <scope>NUCLEOTIDE SEQUENCE [LARGE SCALE GENOMIC DNA]</scope>
    <source>
        <strain evidence="10 11">CCM7597</strain>
    </source>
</reference>
<dbReference type="SUPFAM" id="SSF81324">
    <property type="entry name" value="Voltage-gated potassium channels"/>
    <property type="match status" value="1"/>
</dbReference>
<dbReference type="EMBL" id="FNQR01000005">
    <property type="protein sequence ID" value="SEA52762.1"/>
    <property type="molecule type" value="Genomic_DNA"/>
</dbReference>
<dbReference type="PANTHER" id="PTHR11537:SF254">
    <property type="entry name" value="POTASSIUM VOLTAGE-GATED CHANNEL PROTEIN SHAB"/>
    <property type="match status" value="1"/>
</dbReference>
<evidence type="ECO:0000256" key="4">
    <source>
        <dbReference type="ARBA" id="ARBA00022989"/>
    </source>
</evidence>
<evidence type="ECO:0000256" key="3">
    <source>
        <dbReference type="ARBA" id="ARBA00022692"/>
    </source>
</evidence>
<comment type="subcellular location">
    <subcellularLocation>
        <location evidence="1">Membrane</location>
        <topology evidence="1">Multi-pass membrane protein</topology>
    </subcellularLocation>
</comment>
<feature type="domain" description="Potassium channel" evidence="9">
    <location>
        <begin position="122"/>
        <end position="194"/>
    </location>
</feature>
<keyword evidence="2" id="KW-0813">Transport</keyword>
<organism evidence="10 11">
    <name type="scientific">Thalassobacillus cyri</name>
    <dbReference type="NCBI Taxonomy" id="571932"/>
    <lineage>
        <taxon>Bacteria</taxon>
        <taxon>Bacillati</taxon>
        <taxon>Bacillota</taxon>
        <taxon>Bacilli</taxon>
        <taxon>Bacillales</taxon>
        <taxon>Bacillaceae</taxon>
        <taxon>Thalassobacillus</taxon>
    </lineage>
</organism>
<keyword evidence="3 8" id="KW-0812">Transmembrane</keyword>
<keyword evidence="4 8" id="KW-1133">Transmembrane helix</keyword>
<feature type="transmembrane region" description="Helical" evidence="8">
    <location>
        <begin position="33"/>
        <end position="54"/>
    </location>
</feature>
<evidence type="ECO:0000256" key="8">
    <source>
        <dbReference type="SAM" id="Phobius"/>
    </source>
</evidence>